<evidence type="ECO:0000313" key="3">
    <source>
        <dbReference type="EMBL" id="GMH91093.1"/>
    </source>
</evidence>
<sequence length="114" mass="12623">MLRFLLLAIICSLSLGFTPTPFLSKRPSSPPSTILFEKTEAKILLKGPELPRESDGLVHVPAVPALGGFLAFFLATGYKIRENRINTAEKREKASADLLEAVKARNEMERAKRN</sequence>
<reference evidence="4" key="1">
    <citation type="journal article" date="2023" name="Commun. Biol.">
        <title>Genome analysis of Parmales, the sister group of diatoms, reveals the evolutionary specialization of diatoms from phago-mixotrophs to photoautotrophs.</title>
        <authorList>
            <person name="Ban H."/>
            <person name="Sato S."/>
            <person name="Yoshikawa S."/>
            <person name="Yamada K."/>
            <person name="Nakamura Y."/>
            <person name="Ichinomiya M."/>
            <person name="Sato N."/>
            <person name="Blanc-Mathieu R."/>
            <person name="Endo H."/>
            <person name="Kuwata A."/>
            <person name="Ogata H."/>
        </authorList>
    </citation>
    <scope>NUCLEOTIDE SEQUENCE [LARGE SCALE GENOMIC DNA]</scope>
    <source>
        <strain evidence="4">NIES 3699</strain>
    </source>
</reference>
<comment type="caution">
    <text evidence="3">The sequence shown here is derived from an EMBL/GenBank/DDBJ whole genome shotgun (WGS) entry which is preliminary data.</text>
</comment>
<feature type="transmembrane region" description="Helical" evidence="1">
    <location>
        <begin position="56"/>
        <end position="75"/>
    </location>
</feature>
<feature type="signal peptide" evidence="2">
    <location>
        <begin position="1"/>
        <end position="16"/>
    </location>
</feature>
<evidence type="ECO:0000256" key="1">
    <source>
        <dbReference type="SAM" id="Phobius"/>
    </source>
</evidence>
<dbReference type="Proteomes" id="UP001165160">
    <property type="component" value="Unassembled WGS sequence"/>
</dbReference>
<evidence type="ECO:0000313" key="4">
    <source>
        <dbReference type="Proteomes" id="UP001165160"/>
    </source>
</evidence>
<proteinExistence type="predicted"/>
<evidence type="ECO:0000256" key="2">
    <source>
        <dbReference type="SAM" id="SignalP"/>
    </source>
</evidence>
<dbReference type="AlphaFoldDB" id="A0A9W7EV81"/>
<keyword evidence="1" id="KW-0472">Membrane</keyword>
<protein>
    <submittedName>
        <fullName evidence="3">Uncharacterized protein</fullName>
    </submittedName>
</protein>
<feature type="chain" id="PRO_5040793822" evidence="2">
    <location>
        <begin position="17"/>
        <end position="114"/>
    </location>
</feature>
<keyword evidence="1" id="KW-1133">Transmembrane helix</keyword>
<gene>
    <name evidence="3" type="ORF">TrVE_jg5039</name>
</gene>
<keyword evidence="2" id="KW-0732">Signal</keyword>
<organism evidence="3 4">
    <name type="scientific">Triparma verrucosa</name>
    <dbReference type="NCBI Taxonomy" id="1606542"/>
    <lineage>
        <taxon>Eukaryota</taxon>
        <taxon>Sar</taxon>
        <taxon>Stramenopiles</taxon>
        <taxon>Ochrophyta</taxon>
        <taxon>Bolidophyceae</taxon>
        <taxon>Parmales</taxon>
        <taxon>Triparmaceae</taxon>
        <taxon>Triparma</taxon>
    </lineage>
</organism>
<accession>A0A9W7EV81</accession>
<keyword evidence="1" id="KW-0812">Transmembrane</keyword>
<keyword evidence="4" id="KW-1185">Reference proteome</keyword>
<dbReference type="EMBL" id="BRXX01000112">
    <property type="protein sequence ID" value="GMH91093.1"/>
    <property type="molecule type" value="Genomic_DNA"/>
</dbReference>
<name>A0A9W7EV81_9STRA</name>